<dbReference type="GO" id="GO:0051539">
    <property type="term" value="F:4 iron, 4 sulfur cluster binding"/>
    <property type="evidence" value="ECO:0007669"/>
    <property type="project" value="UniProtKB-KW"/>
</dbReference>
<dbReference type="PANTHER" id="PTHR11918:SF45">
    <property type="entry name" value="THREONYLCARBAMOYLADENOSINE TRNA METHYLTHIOTRANSFERASE"/>
    <property type="match status" value="1"/>
</dbReference>
<dbReference type="EC" id="2.8.4.5" evidence="3"/>
<dbReference type="SFLD" id="SFLDG01082">
    <property type="entry name" value="B12-binding_domain_containing"/>
    <property type="match status" value="1"/>
</dbReference>
<accession>A0A9D2R569</accession>
<feature type="domain" description="MTTase N-terminal" evidence="16">
    <location>
        <begin position="6"/>
        <end position="118"/>
    </location>
</feature>
<dbReference type="FunFam" id="3.80.30.20:FF:000001">
    <property type="entry name" value="tRNA-2-methylthio-N(6)-dimethylallyladenosine synthase 2"/>
    <property type="match status" value="1"/>
</dbReference>
<dbReference type="InterPro" id="IPR023404">
    <property type="entry name" value="rSAM_horseshoe"/>
</dbReference>
<dbReference type="PROSITE" id="PS51449">
    <property type="entry name" value="MTTASE_N"/>
    <property type="match status" value="1"/>
</dbReference>
<evidence type="ECO:0000256" key="8">
    <source>
        <dbReference type="ARBA" id="ARBA00022694"/>
    </source>
</evidence>
<evidence type="ECO:0000256" key="11">
    <source>
        <dbReference type="ARBA" id="ARBA00023014"/>
    </source>
</evidence>
<dbReference type="InterPro" id="IPR013848">
    <property type="entry name" value="Methylthiotransferase_N"/>
</dbReference>
<evidence type="ECO:0000256" key="13">
    <source>
        <dbReference type="ARBA" id="ARBA00051661"/>
    </source>
</evidence>
<keyword evidence="4" id="KW-0004">4Fe-4S</keyword>
<dbReference type="FunFam" id="3.40.50.12160:FF:000004">
    <property type="entry name" value="Threonylcarbamoyladenosine tRNA methylthiotransferase MtaB"/>
    <property type="match status" value="1"/>
</dbReference>
<keyword evidence="7" id="KW-0949">S-adenosyl-L-methionine</keyword>
<dbReference type="SUPFAM" id="SSF102114">
    <property type="entry name" value="Radical SAM enzymes"/>
    <property type="match status" value="1"/>
</dbReference>
<dbReference type="InterPro" id="IPR007197">
    <property type="entry name" value="rSAM"/>
</dbReference>
<sequence>MENNRKRVALHNLGCKVNAYELEAMEQELVDAGYEIVPFEPGADVYIINTCTVTNIADRKSRQMLHKARKMNPEAIVIAAGCYVQAQKDAKEIDDAIDIVLGNNRKQELIEILENYRRGQGQEKVLTDLEKPVEYENMSLSAPAEHTRAYLKVQDGCDQFCSYCIIPYVRGRVRSRKKEEVLSEVHRLTENGYQEFVLTGIHLSSYGKDIGESLLGLIEAVHQVDGVKRIRLGSLEPRIVTEEFGKALGDMPKICPHFHLSLQSGCDETLKRMNRKYTGEEYMEGCRILRKYFKDPALTTDVIVGFPQETEEEFEKSRNFIEQVDFYETHIFKYSRRKGTRADRMEGQIPENVKGERSHALIQIGKLHQKNYMERFLGRKVEILFEETMEFGGEIYWTGYTREYMKTAVKSRENLENVIKTGIVTGFLQDDIFICTI</sequence>
<evidence type="ECO:0000256" key="3">
    <source>
        <dbReference type="ARBA" id="ARBA00013273"/>
    </source>
</evidence>
<keyword evidence="5" id="KW-0963">Cytoplasm</keyword>
<dbReference type="CDD" id="cd01335">
    <property type="entry name" value="Radical_SAM"/>
    <property type="match status" value="1"/>
</dbReference>
<name>A0A9D2R569_9FIRM</name>
<keyword evidence="11" id="KW-0411">Iron-sulfur</keyword>
<dbReference type="GO" id="GO:0035598">
    <property type="term" value="F:tRNA (N(6)-L-threonylcarbamoyladenosine(37)-C(2))-methylthiotransferase activity"/>
    <property type="evidence" value="ECO:0007669"/>
    <property type="project" value="UniProtKB-EC"/>
</dbReference>
<evidence type="ECO:0000313" key="18">
    <source>
        <dbReference type="EMBL" id="HJD38683.1"/>
    </source>
</evidence>
<dbReference type="InterPro" id="IPR006638">
    <property type="entry name" value="Elp3/MiaA/NifB-like_rSAM"/>
</dbReference>
<evidence type="ECO:0000256" key="14">
    <source>
        <dbReference type="ARBA" id="ARBA00061574"/>
    </source>
</evidence>
<evidence type="ECO:0000259" key="16">
    <source>
        <dbReference type="PROSITE" id="PS51449"/>
    </source>
</evidence>
<comment type="similarity">
    <text evidence="14">Belongs to the methylthiotransferase family. MtaB subfamily.</text>
</comment>
<evidence type="ECO:0000256" key="1">
    <source>
        <dbReference type="ARBA" id="ARBA00001966"/>
    </source>
</evidence>
<keyword evidence="8" id="KW-0819">tRNA processing</keyword>
<dbReference type="Pfam" id="PF04055">
    <property type="entry name" value="Radical_SAM"/>
    <property type="match status" value="1"/>
</dbReference>
<keyword evidence="10" id="KW-0408">Iron</keyword>
<dbReference type="InterPro" id="IPR034557">
    <property type="entry name" value="ThrcA_tRNA_MEthiotransferase"/>
</dbReference>
<evidence type="ECO:0000313" key="19">
    <source>
        <dbReference type="Proteomes" id="UP000823850"/>
    </source>
</evidence>
<keyword evidence="6" id="KW-0808">Transferase</keyword>
<dbReference type="NCBIfam" id="TIGR00089">
    <property type="entry name" value="MiaB/RimO family radical SAM methylthiotransferase"/>
    <property type="match status" value="1"/>
</dbReference>
<evidence type="ECO:0000256" key="15">
    <source>
        <dbReference type="ARBA" id="ARBA00069898"/>
    </source>
</evidence>
<dbReference type="InterPro" id="IPR006467">
    <property type="entry name" value="MiaB-like_bact"/>
</dbReference>
<dbReference type="GO" id="GO:0046872">
    <property type="term" value="F:metal ion binding"/>
    <property type="evidence" value="ECO:0007669"/>
    <property type="project" value="UniProtKB-KW"/>
</dbReference>
<comment type="cofactor">
    <cofactor evidence="1">
        <name>[4Fe-4S] cluster</name>
        <dbReference type="ChEBI" id="CHEBI:49883"/>
    </cofactor>
</comment>
<dbReference type="InterPro" id="IPR020612">
    <property type="entry name" value="Methylthiotransferase_CS"/>
</dbReference>
<organism evidence="18 19">
    <name type="scientific">Candidatus Blautia stercoripullorum</name>
    <dbReference type="NCBI Taxonomy" id="2838502"/>
    <lineage>
        <taxon>Bacteria</taxon>
        <taxon>Bacillati</taxon>
        <taxon>Bacillota</taxon>
        <taxon>Clostridia</taxon>
        <taxon>Lachnospirales</taxon>
        <taxon>Lachnospiraceae</taxon>
        <taxon>Blautia</taxon>
    </lineage>
</organism>
<dbReference type="InterPro" id="IPR038135">
    <property type="entry name" value="Methylthiotransferase_N_sf"/>
</dbReference>
<dbReference type="InterPro" id="IPR058240">
    <property type="entry name" value="rSAM_sf"/>
</dbReference>
<dbReference type="SMART" id="SM00729">
    <property type="entry name" value="Elp3"/>
    <property type="match status" value="1"/>
</dbReference>
<protein>
    <recommendedName>
        <fullName evidence="15">Threonylcarbamoyladenosine tRNA methylthiotransferase MtaB</fullName>
        <ecNumber evidence="3">2.8.4.5</ecNumber>
    </recommendedName>
    <alternativeName>
        <fullName evidence="12">tRNA-t(6)A37 methylthiotransferase</fullName>
    </alternativeName>
</protein>
<evidence type="ECO:0000256" key="9">
    <source>
        <dbReference type="ARBA" id="ARBA00022723"/>
    </source>
</evidence>
<evidence type="ECO:0000256" key="2">
    <source>
        <dbReference type="ARBA" id="ARBA00002399"/>
    </source>
</evidence>
<dbReference type="InterPro" id="IPR005839">
    <property type="entry name" value="Methylthiotransferase"/>
</dbReference>
<dbReference type="PROSITE" id="PS51918">
    <property type="entry name" value="RADICAL_SAM"/>
    <property type="match status" value="1"/>
</dbReference>
<reference evidence="18" key="1">
    <citation type="journal article" date="2021" name="PeerJ">
        <title>Extensive microbial diversity within the chicken gut microbiome revealed by metagenomics and culture.</title>
        <authorList>
            <person name="Gilroy R."/>
            <person name="Ravi A."/>
            <person name="Getino M."/>
            <person name="Pursley I."/>
            <person name="Horton D.L."/>
            <person name="Alikhan N.F."/>
            <person name="Baker D."/>
            <person name="Gharbi K."/>
            <person name="Hall N."/>
            <person name="Watson M."/>
            <person name="Adriaenssens E.M."/>
            <person name="Foster-Nyarko E."/>
            <person name="Jarju S."/>
            <person name="Secka A."/>
            <person name="Antonio M."/>
            <person name="Oren A."/>
            <person name="Chaudhuri R.R."/>
            <person name="La Ragione R."/>
            <person name="Hildebrand F."/>
            <person name="Pallen M.J."/>
        </authorList>
    </citation>
    <scope>NUCLEOTIDE SEQUENCE</scope>
    <source>
        <strain evidence="18">ChiW19-6364</strain>
    </source>
</reference>
<gene>
    <name evidence="18" type="primary">mtaB</name>
    <name evidence="18" type="ORF">H9913_01520</name>
</gene>
<evidence type="ECO:0000256" key="7">
    <source>
        <dbReference type="ARBA" id="ARBA00022691"/>
    </source>
</evidence>
<dbReference type="AlphaFoldDB" id="A0A9D2R569"/>
<comment type="caution">
    <text evidence="18">The sequence shown here is derived from an EMBL/GenBank/DDBJ whole genome shotgun (WGS) entry which is preliminary data.</text>
</comment>
<evidence type="ECO:0000256" key="5">
    <source>
        <dbReference type="ARBA" id="ARBA00022490"/>
    </source>
</evidence>
<evidence type="ECO:0000256" key="10">
    <source>
        <dbReference type="ARBA" id="ARBA00023004"/>
    </source>
</evidence>
<dbReference type="SFLD" id="SFLDF00295">
    <property type="entry name" value="threonylcarbamoyladenosine_tRN"/>
    <property type="match status" value="1"/>
</dbReference>
<comment type="function">
    <text evidence="2">Catalyzes the methylthiolation of N6-threonylcarbamoyladenosine (t(6)A), leading to the formation of 2-methylthio-N6-threonylcarbamoyladenosine (ms(2)t(6)A) at position 37 in tRNAs that read codons beginning with adenine.</text>
</comment>
<dbReference type="EMBL" id="DWUX01000024">
    <property type="protein sequence ID" value="HJD38683.1"/>
    <property type="molecule type" value="Genomic_DNA"/>
</dbReference>
<evidence type="ECO:0000256" key="12">
    <source>
        <dbReference type="ARBA" id="ARBA00031213"/>
    </source>
</evidence>
<feature type="domain" description="Radical SAM core" evidence="17">
    <location>
        <begin position="143"/>
        <end position="371"/>
    </location>
</feature>
<keyword evidence="9" id="KW-0479">Metal-binding</keyword>
<reference evidence="18" key="2">
    <citation type="submission" date="2021-04" db="EMBL/GenBank/DDBJ databases">
        <authorList>
            <person name="Gilroy R."/>
        </authorList>
    </citation>
    <scope>NUCLEOTIDE SEQUENCE</scope>
    <source>
        <strain evidence="18">ChiW19-6364</strain>
    </source>
</reference>
<dbReference type="Pfam" id="PF00919">
    <property type="entry name" value="UPF0004"/>
    <property type="match status" value="1"/>
</dbReference>
<evidence type="ECO:0000256" key="6">
    <source>
        <dbReference type="ARBA" id="ARBA00022679"/>
    </source>
</evidence>
<dbReference type="Gene3D" id="3.80.30.20">
    <property type="entry name" value="tm_1862 like domain"/>
    <property type="match status" value="1"/>
</dbReference>
<dbReference type="SFLD" id="SFLDS00029">
    <property type="entry name" value="Radical_SAM"/>
    <property type="match status" value="1"/>
</dbReference>
<comment type="catalytic activity">
    <reaction evidence="13">
        <text>N(6)-L-threonylcarbamoyladenosine(37) in tRNA + (sulfur carrier)-SH + AH2 + 2 S-adenosyl-L-methionine = 2-methylsulfanyl-N(6)-L-threonylcarbamoyladenosine(37) in tRNA + (sulfur carrier)-H + 5'-deoxyadenosine + L-methionine + A + S-adenosyl-L-homocysteine + 2 H(+)</text>
        <dbReference type="Rhea" id="RHEA:37075"/>
        <dbReference type="Rhea" id="RHEA-COMP:10163"/>
        <dbReference type="Rhea" id="RHEA-COMP:11092"/>
        <dbReference type="Rhea" id="RHEA-COMP:14737"/>
        <dbReference type="Rhea" id="RHEA-COMP:14739"/>
        <dbReference type="ChEBI" id="CHEBI:13193"/>
        <dbReference type="ChEBI" id="CHEBI:15378"/>
        <dbReference type="ChEBI" id="CHEBI:17319"/>
        <dbReference type="ChEBI" id="CHEBI:17499"/>
        <dbReference type="ChEBI" id="CHEBI:29917"/>
        <dbReference type="ChEBI" id="CHEBI:57844"/>
        <dbReference type="ChEBI" id="CHEBI:57856"/>
        <dbReference type="ChEBI" id="CHEBI:59789"/>
        <dbReference type="ChEBI" id="CHEBI:64428"/>
        <dbReference type="ChEBI" id="CHEBI:74418"/>
        <dbReference type="ChEBI" id="CHEBI:74420"/>
        <dbReference type="EC" id="2.8.4.5"/>
    </reaction>
</comment>
<dbReference type="SFLD" id="SFLDG01061">
    <property type="entry name" value="methylthiotransferase"/>
    <property type="match status" value="1"/>
</dbReference>
<dbReference type="PROSITE" id="PS01278">
    <property type="entry name" value="MTTASE_RADICAL"/>
    <property type="match status" value="1"/>
</dbReference>
<proteinExistence type="inferred from homology"/>
<evidence type="ECO:0000259" key="17">
    <source>
        <dbReference type="PROSITE" id="PS51918"/>
    </source>
</evidence>
<dbReference type="Gene3D" id="3.40.50.12160">
    <property type="entry name" value="Methylthiotransferase, N-terminal domain"/>
    <property type="match status" value="1"/>
</dbReference>
<evidence type="ECO:0000256" key="4">
    <source>
        <dbReference type="ARBA" id="ARBA00022485"/>
    </source>
</evidence>
<dbReference type="Proteomes" id="UP000823850">
    <property type="component" value="Unassembled WGS sequence"/>
</dbReference>
<dbReference type="PANTHER" id="PTHR11918">
    <property type="entry name" value="RADICAL SAM PROTEINS"/>
    <property type="match status" value="1"/>
</dbReference>
<dbReference type="NCBIfam" id="TIGR01579">
    <property type="entry name" value="MiaB-like-C"/>
    <property type="match status" value="1"/>
</dbReference>